<dbReference type="KEGG" id="bcom:BAUCODRAFT_26260"/>
<sequence>MPNGSHKTRVKDEFTDDSVQSRSSATAPPHLSPDWELIAPSLEAWHTSGASSHGEPTPSSSRPHGPTRHMLSEPPRSHSHEVPEDDSRPTRVRTFPEQAGPVDSHQPRILSSAQATHHPGSLSLMKVVSRIARCHSKLAPLRDEKLLLRDQANYDTENVRLQRKLLFNAEAELMDGLASHMEALGSELHRLTDLQRLHQKVVEQRKIVDSIEFSRIAYEDKLNEIDYRLANKERSFVRSAQRLFDLLRESDIQNYPDAFSSLGSPAKSEGSFTLDKPIRQNHHPLLVDFLHKLGVLRYLRERLDYLVLEHQEDRTHRNFAADHEQALSLSDEQFEAHYNGDYEEAAIEVRRATEDLEAARALCIQEGLDVETHERPFYVTSPVVEDATYATDTVPATPSTIALGTPYWTEHEAPRFSLYFADEDDPHASASVLPLESSVLTERPLQGPPDESTRLVHWLQKVEDEASVSHRPALSRPALSRVRQRSFSAPPSLNPSSFDAVVLTPQITLTLPLPTMTVSSLRPQSVKPRLEAVRRFSESVVSKSAMQRAQLQTTRSNVSLAGT</sequence>
<dbReference type="OrthoDB" id="3896658at2759"/>
<dbReference type="HOGENOM" id="CLU_483938_0_0_1"/>
<dbReference type="GeneID" id="19110393"/>
<dbReference type="eggNOG" id="ENOG502RMAU">
    <property type="taxonomic scope" value="Eukaryota"/>
</dbReference>
<keyword evidence="3" id="KW-1185">Reference proteome</keyword>
<evidence type="ECO:0000313" key="2">
    <source>
        <dbReference type="EMBL" id="EMC94044.1"/>
    </source>
</evidence>
<dbReference type="AlphaFoldDB" id="M2N4V7"/>
<feature type="region of interest" description="Disordered" evidence="1">
    <location>
        <begin position="1"/>
        <end position="107"/>
    </location>
</feature>
<dbReference type="STRING" id="717646.M2N4V7"/>
<organism evidence="2 3">
    <name type="scientific">Baudoinia panamericana (strain UAMH 10762)</name>
    <name type="common">Angels' share fungus</name>
    <name type="synonym">Baudoinia compniacensis (strain UAMH 10762)</name>
    <dbReference type="NCBI Taxonomy" id="717646"/>
    <lineage>
        <taxon>Eukaryota</taxon>
        <taxon>Fungi</taxon>
        <taxon>Dikarya</taxon>
        <taxon>Ascomycota</taxon>
        <taxon>Pezizomycotina</taxon>
        <taxon>Dothideomycetes</taxon>
        <taxon>Dothideomycetidae</taxon>
        <taxon>Mycosphaerellales</taxon>
        <taxon>Teratosphaeriaceae</taxon>
        <taxon>Baudoinia</taxon>
    </lineage>
</organism>
<dbReference type="RefSeq" id="XP_007678555.1">
    <property type="nucleotide sequence ID" value="XM_007680365.1"/>
</dbReference>
<feature type="compositionally biased region" description="Polar residues" evidence="1">
    <location>
        <begin position="17"/>
        <end position="26"/>
    </location>
</feature>
<accession>M2N4V7</accession>
<protein>
    <submittedName>
        <fullName evidence="2">Uncharacterized protein</fullName>
    </submittedName>
</protein>
<reference evidence="2 3" key="1">
    <citation type="journal article" date="2012" name="PLoS Pathog.">
        <title>Diverse lifestyles and strategies of plant pathogenesis encoded in the genomes of eighteen Dothideomycetes fungi.</title>
        <authorList>
            <person name="Ohm R.A."/>
            <person name="Feau N."/>
            <person name="Henrissat B."/>
            <person name="Schoch C.L."/>
            <person name="Horwitz B.A."/>
            <person name="Barry K.W."/>
            <person name="Condon B.J."/>
            <person name="Copeland A.C."/>
            <person name="Dhillon B."/>
            <person name="Glaser F."/>
            <person name="Hesse C.N."/>
            <person name="Kosti I."/>
            <person name="LaButti K."/>
            <person name="Lindquist E.A."/>
            <person name="Lucas S."/>
            <person name="Salamov A.A."/>
            <person name="Bradshaw R.E."/>
            <person name="Ciuffetti L."/>
            <person name="Hamelin R.C."/>
            <person name="Kema G.H.J."/>
            <person name="Lawrence C."/>
            <person name="Scott J.A."/>
            <person name="Spatafora J.W."/>
            <person name="Turgeon B.G."/>
            <person name="de Wit P.J.G.M."/>
            <person name="Zhong S."/>
            <person name="Goodwin S.B."/>
            <person name="Grigoriev I.V."/>
        </authorList>
    </citation>
    <scope>NUCLEOTIDE SEQUENCE [LARGE SCALE GENOMIC DNA]</scope>
    <source>
        <strain evidence="2 3">UAMH 10762</strain>
    </source>
</reference>
<dbReference type="Proteomes" id="UP000011761">
    <property type="component" value="Unassembled WGS sequence"/>
</dbReference>
<dbReference type="EMBL" id="KB445559">
    <property type="protein sequence ID" value="EMC94044.1"/>
    <property type="molecule type" value="Genomic_DNA"/>
</dbReference>
<feature type="compositionally biased region" description="Basic and acidic residues" evidence="1">
    <location>
        <begin position="75"/>
        <end position="89"/>
    </location>
</feature>
<evidence type="ECO:0000256" key="1">
    <source>
        <dbReference type="SAM" id="MobiDB-lite"/>
    </source>
</evidence>
<name>M2N4V7_BAUPA</name>
<proteinExistence type="predicted"/>
<evidence type="ECO:0000313" key="3">
    <source>
        <dbReference type="Proteomes" id="UP000011761"/>
    </source>
</evidence>
<gene>
    <name evidence="2" type="ORF">BAUCODRAFT_26260</name>
</gene>